<comment type="caution">
    <text evidence="10">The sequence shown here is derived from an EMBL/GenBank/DDBJ whole genome shotgun (WGS) entry which is preliminary data.</text>
</comment>
<dbReference type="AlphaFoldDB" id="A0AAV6RNX4"/>
<dbReference type="PANTHER" id="PTHR46613">
    <property type="entry name" value="RADIAL SPOKE HEAD 10 HOMOLOG B-RELATED"/>
    <property type="match status" value="1"/>
</dbReference>
<evidence type="ECO:0000256" key="1">
    <source>
        <dbReference type="ARBA" id="ARBA00004230"/>
    </source>
</evidence>
<dbReference type="Proteomes" id="UP000693946">
    <property type="component" value="Linkage Group LG18"/>
</dbReference>
<dbReference type="GO" id="GO:0031514">
    <property type="term" value="C:motile cilium"/>
    <property type="evidence" value="ECO:0007669"/>
    <property type="project" value="UniProtKB-SubCell"/>
</dbReference>
<keyword evidence="5" id="KW-0282">Flagellum</keyword>
<feature type="compositionally biased region" description="Acidic residues" evidence="9">
    <location>
        <begin position="19"/>
        <end position="28"/>
    </location>
</feature>
<feature type="compositionally biased region" description="Basic and acidic residues" evidence="9">
    <location>
        <begin position="1"/>
        <end position="13"/>
    </location>
</feature>
<dbReference type="EMBL" id="JAGKHQ010000010">
    <property type="protein sequence ID" value="KAG7507086.1"/>
    <property type="molecule type" value="Genomic_DNA"/>
</dbReference>
<evidence type="ECO:0000256" key="9">
    <source>
        <dbReference type="SAM" id="MobiDB-lite"/>
    </source>
</evidence>
<evidence type="ECO:0000256" key="7">
    <source>
        <dbReference type="ARBA" id="ARBA00023212"/>
    </source>
</evidence>
<evidence type="ECO:0000256" key="4">
    <source>
        <dbReference type="ARBA" id="ARBA00022737"/>
    </source>
</evidence>
<keyword evidence="11" id="KW-1185">Reference proteome</keyword>
<evidence type="ECO:0000256" key="2">
    <source>
        <dbReference type="ARBA" id="ARBA00004430"/>
    </source>
</evidence>
<proteinExistence type="predicted"/>
<keyword evidence="7" id="KW-0206">Cytoskeleton</keyword>
<evidence type="ECO:0000256" key="8">
    <source>
        <dbReference type="ARBA" id="ARBA00023273"/>
    </source>
</evidence>
<feature type="region of interest" description="Disordered" evidence="9">
    <location>
        <begin position="1"/>
        <end position="57"/>
    </location>
</feature>
<feature type="compositionally biased region" description="Basic and acidic residues" evidence="9">
    <location>
        <begin position="628"/>
        <end position="644"/>
    </location>
</feature>
<comment type="subcellular location">
    <subcellularLocation>
        <location evidence="1">Cell projection</location>
        <location evidence="1">Cilium</location>
        <location evidence="1">Flagellum</location>
    </subcellularLocation>
    <subcellularLocation>
        <location evidence="2">Cytoplasm</location>
        <location evidence="2">Cytoskeleton</location>
        <location evidence="2">Cilium axoneme</location>
    </subcellularLocation>
</comment>
<sequence>MTTKHQDTEERTVTSDNSEMSEAEEDGDDHPSINGFTADSAENVKSQSKRKRRRVRDNATVLDEECYPPALLRLTIDSHEGETLKDLYHGEGVACFEGDHTYKGTFTKGVMHGHGVFTWADGMKYEGDFVNNLPSGYGTITWPSGSSYTGEIYKAIRHGIGTYKCADNGVKYTGQWNYSKRHGQGVMYFNEDKTSWYKGEWEKNNRVGYGVRRYPSGNVYFGEWKDNLKHGEGSMKWLNLGQEYVGTWQDGIQHGKGTHVWILRRTDISQYCRSNRYTGDFVQGQRHGQGTFFYAGGATYEGEWRSNKKHGKGKFTFKDGHVVEGEFKDDQMITPDVFGNRSLTPLCGVCLLSGSAPSSILGPDLALNIDSLLDLLPEKRRNIERKQVEFALLRNNAELRSIYSFYSRLGSAGSLDNIYLLSRLQLWRLLKDCYLHHHHHVTLTQINHFIKGHTTTTESLSPFTSIPLCGLLSCLVIVAYHIYSQDMQSERYVLAACVTKLLAGDILPHAKNVKGFLFGQSGLSAVAMIYIQRSWEAYQMFCRVHSAPTDEEEEKSMTYRQLLWMFKDLHLLDNKLTSVWLMRFITAESLDPNDLACLNMEISFLEFYEVLLCCAEVKCQRKKRLLSRSDSETRDQSKERKPSDSPRVPRTKVVGKSRRNVRTQVRSRSQSAEDDEEQERVPDTKVQALHEFFNQAFFPAVDHYQSITAFMEEEKVRRERKSSSGPQ</sequence>
<evidence type="ECO:0000256" key="3">
    <source>
        <dbReference type="ARBA" id="ARBA00022490"/>
    </source>
</evidence>
<dbReference type="SMART" id="SM00698">
    <property type="entry name" value="MORN"/>
    <property type="match status" value="9"/>
</dbReference>
<dbReference type="PANTHER" id="PTHR46613:SF1">
    <property type="entry name" value="RADIAL SPOKE HEAD 10 HOMOLOG B-RELATED"/>
    <property type="match status" value="1"/>
</dbReference>
<dbReference type="GO" id="GO:0005930">
    <property type="term" value="C:axoneme"/>
    <property type="evidence" value="ECO:0007669"/>
    <property type="project" value="UniProtKB-SubCell"/>
</dbReference>
<feature type="region of interest" description="Disordered" evidence="9">
    <location>
        <begin position="628"/>
        <end position="682"/>
    </location>
</feature>
<dbReference type="InterPro" id="IPR003409">
    <property type="entry name" value="MORN"/>
</dbReference>
<feature type="compositionally biased region" description="Basic residues" evidence="9">
    <location>
        <begin position="649"/>
        <end position="661"/>
    </location>
</feature>
<keyword evidence="6" id="KW-0969">Cilium</keyword>
<keyword evidence="3" id="KW-0963">Cytoplasm</keyword>
<evidence type="ECO:0000256" key="5">
    <source>
        <dbReference type="ARBA" id="ARBA00022846"/>
    </source>
</evidence>
<evidence type="ECO:0000256" key="6">
    <source>
        <dbReference type="ARBA" id="ARBA00023069"/>
    </source>
</evidence>
<organism evidence="10 11">
    <name type="scientific">Solea senegalensis</name>
    <name type="common">Senegalese sole</name>
    <dbReference type="NCBI Taxonomy" id="28829"/>
    <lineage>
        <taxon>Eukaryota</taxon>
        <taxon>Metazoa</taxon>
        <taxon>Chordata</taxon>
        <taxon>Craniata</taxon>
        <taxon>Vertebrata</taxon>
        <taxon>Euteleostomi</taxon>
        <taxon>Actinopterygii</taxon>
        <taxon>Neopterygii</taxon>
        <taxon>Teleostei</taxon>
        <taxon>Neoteleostei</taxon>
        <taxon>Acanthomorphata</taxon>
        <taxon>Carangaria</taxon>
        <taxon>Pleuronectiformes</taxon>
        <taxon>Pleuronectoidei</taxon>
        <taxon>Soleidae</taxon>
        <taxon>Solea</taxon>
    </lineage>
</organism>
<dbReference type="Pfam" id="PF02493">
    <property type="entry name" value="MORN"/>
    <property type="match status" value="9"/>
</dbReference>
<evidence type="ECO:0000313" key="11">
    <source>
        <dbReference type="Proteomes" id="UP000693946"/>
    </source>
</evidence>
<gene>
    <name evidence="10" type="ORF">JOB18_023873</name>
</gene>
<keyword evidence="4" id="KW-0677">Repeat</keyword>
<reference evidence="10 11" key="1">
    <citation type="journal article" date="2021" name="Sci. Rep.">
        <title>Chromosome anchoring in Senegalese sole (Solea senegalensis) reveals sex-associated markers and genome rearrangements in flatfish.</title>
        <authorList>
            <person name="Guerrero-Cozar I."/>
            <person name="Gomez-Garrido J."/>
            <person name="Berbel C."/>
            <person name="Martinez-Blanch J.F."/>
            <person name="Alioto T."/>
            <person name="Claros M.G."/>
            <person name="Gagnaire P.A."/>
            <person name="Manchado M."/>
        </authorList>
    </citation>
    <scope>NUCLEOTIDE SEQUENCE [LARGE SCALE GENOMIC DNA]</scope>
    <source>
        <strain evidence="10">Sse05_10M</strain>
    </source>
</reference>
<evidence type="ECO:0000313" key="10">
    <source>
        <dbReference type="EMBL" id="KAG7507086.1"/>
    </source>
</evidence>
<protein>
    <submittedName>
        <fullName evidence="10">Uncharacterized protein</fullName>
    </submittedName>
</protein>
<name>A0AAV6RNX4_SOLSE</name>
<keyword evidence="8" id="KW-0966">Cell projection</keyword>
<accession>A0AAV6RNX4</accession>